<keyword evidence="4" id="KW-1185">Reference proteome</keyword>
<evidence type="ECO:0000313" key="3">
    <source>
        <dbReference type="EMBL" id="MFD0787523.1"/>
    </source>
</evidence>
<proteinExistence type="predicted"/>
<keyword evidence="2" id="KW-0812">Transmembrane</keyword>
<evidence type="ECO:0000256" key="1">
    <source>
        <dbReference type="SAM" id="MobiDB-lite"/>
    </source>
</evidence>
<accession>A0ABW3A996</accession>
<name>A0ABW3A996_9ACTN</name>
<feature type="compositionally biased region" description="Pro residues" evidence="1">
    <location>
        <begin position="1"/>
        <end position="19"/>
    </location>
</feature>
<dbReference type="EMBL" id="JBHTHM010002062">
    <property type="protein sequence ID" value="MFD0787523.1"/>
    <property type="molecule type" value="Genomic_DNA"/>
</dbReference>
<keyword evidence="2" id="KW-0472">Membrane</keyword>
<gene>
    <name evidence="3" type="ORF">ACFQZ8_26780</name>
</gene>
<evidence type="ECO:0000313" key="4">
    <source>
        <dbReference type="Proteomes" id="UP001597053"/>
    </source>
</evidence>
<comment type="caution">
    <text evidence="3">The sequence shown here is derived from an EMBL/GenBank/DDBJ whole genome shotgun (WGS) entry which is preliminary data.</text>
</comment>
<dbReference type="Proteomes" id="UP001597053">
    <property type="component" value="Unassembled WGS sequence"/>
</dbReference>
<evidence type="ECO:0000256" key="2">
    <source>
        <dbReference type="SAM" id="Phobius"/>
    </source>
</evidence>
<protein>
    <submittedName>
        <fullName evidence="3">Uncharacterized protein</fullName>
    </submittedName>
</protein>
<keyword evidence="2" id="KW-1133">Transmembrane helix</keyword>
<feature type="region of interest" description="Disordered" evidence="1">
    <location>
        <begin position="1"/>
        <end position="23"/>
    </location>
</feature>
<feature type="transmembrane region" description="Helical" evidence="2">
    <location>
        <begin position="28"/>
        <end position="53"/>
    </location>
</feature>
<reference evidence="4" key="1">
    <citation type="journal article" date="2019" name="Int. J. Syst. Evol. Microbiol.">
        <title>The Global Catalogue of Microorganisms (GCM) 10K type strain sequencing project: providing services to taxonomists for standard genome sequencing and annotation.</title>
        <authorList>
            <consortium name="The Broad Institute Genomics Platform"/>
            <consortium name="The Broad Institute Genome Sequencing Center for Infectious Disease"/>
            <person name="Wu L."/>
            <person name="Ma J."/>
        </authorList>
    </citation>
    <scope>NUCLEOTIDE SEQUENCE [LARGE SCALE GENOMIC DNA]</scope>
    <source>
        <strain evidence="4">JCM 32148</strain>
    </source>
</reference>
<feature type="non-terminal residue" evidence="3">
    <location>
        <position position="1"/>
    </location>
</feature>
<sequence length="258" mass="27127">SAPPPFAGAHTPPPAPPGTGRPRGGKRVVFGMLAAVFGVVPLLLAGVATFVVVKNHRIQTGNDAFAAVAWHNLRTDEVFPDVLNDPDEAGVKPPGWSRQGIAEQKDCQGVLADKLTEAVIAQGCVSVLRATYVHIGGDMIATVALCVVGSYQQATEIEEEFRPETAPMVVPLAVPGTAAAAWNRKLAYVGRVKSVGLDTNSPPYVAAVTVGALNVRQYGKLPGEWATGGRHEQRVFQGTADEVVGAFARTFDNLANGR</sequence>
<organism evidence="3 4">
    <name type="scientific">Micromonospora azadirachtae</name>
    <dbReference type="NCBI Taxonomy" id="1970735"/>
    <lineage>
        <taxon>Bacteria</taxon>
        <taxon>Bacillati</taxon>
        <taxon>Actinomycetota</taxon>
        <taxon>Actinomycetes</taxon>
        <taxon>Micromonosporales</taxon>
        <taxon>Micromonosporaceae</taxon>
        <taxon>Micromonospora</taxon>
    </lineage>
</organism>